<gene>
    <name evidence="2" type="ORF">ENKO_22870</name>
</gene>
<protein>
    <recommendedName>
        <fullName evidence="4">Secreted protein</fullName>
    </recommendedName>
</protein>
<dbReference type="Proteomes" id="UP000682928">
    <property type="component" value="Chromosome"/>
</dbReference>
<dbReference type="EMBL" id="AP024590">
    <property type="protein sequence ID" value="BCU55693.1"/>
    <property type="molecule type" value="Genomic_DNA"/>
</dbReference>
<evidence type="ECO:0000256" key="1">
    <source>
        <dbReference type="SAM" id="SignalP"/>
    </source>
</evidence>
<keyword evidence="1" id="KW-0732">Signal</keyword>
<accession>A0AA86M884</accession>
<sequence>MNAVQLLCSLTLILVASFRIFAQVPGIPLKEQVNTDEGTICVYERGEHREKIVIPVGQACPKISSNKNH</sequence>
<dbReference type="RefSeq" id="WP_088218453.1">
    <property type="nucleotide sequence ID" value="NZ_AP024590.1"/>
</dbReference>
<dbReference type="AlphaFoldDB" id="A0AA86M884"/>
<evidence type="ECO:0008006" key="4">
    <source>
        <dbReference type="Google" id="ProtNLM"/>
    </source>
</evidence>
<evidence type="ECO:0000313" key="2">
    <source>
        <dbReference type="EMBL" id="BCU55693.1"/>
    </source>
</evidence>
<proteinExistence type="predicted"/>
<organism evidence="2 3">
    <name type="scientific">Enterobacter kobei</name>
    <dbReference type="NCBI Taxonomy" id="208224"/>
    <lineage>
        <taxon>Bacteria</taxon>
        <taxon>Pseudomonadati</taxon>
        <taxon>Pseudomonadota</taxon>
        <taxon>Gammaproteobacteria</taxon>
        <taxon>Enterobacterales</taxon>
        <taxon>Enterobacteriaceae</taxon>
        <taxon>Enterobacter</taxon>
        <taxon>Enterobacter cloacae complex</taxon>
    </lineage>
</organism>
<feature type="signal peptide" evidence="1">
    <location>
        <begin position="1"/>
        <end position="22"/>
    </location>
</feature>
<reference evidence="2" key="1">
    <citation type="submission" date="2021-04" db="EMBL/GenBank/DDBJ databases">
        <title>Difference and commonality of drug resistance evolution in various bacteria. and drug sensitivity profiles.</title>
        <authorList>
            <person name="Maeda T."/>
            <person name="Shibai A."/>
            <person name="Kawada K."/>
            <person name="Kotani H."/>
            <person name="Tarusawa Y."/>
            <person name="Tanabe K."/>
            <person name="Furusawa C."/>
        </authorList>
    </citation>
    <scope>NUCLEOTIDE SEQUENCE</scope>
    <source>
        <strain evidence="2">JCM 8580</strain>
    </source>
</reference>
<feature type="chain" id="PRO_5041641618" description="Secreted protein" evidence="1">
    <location>
        <begin position="23"/>
        <end position="69"/>
    </location>
</feature>
<name>A0AA86M884_9ENTR</name>
<evidence type="ECO:0000313" key="3">
    <source>
        <dbReference type="Proteomes" id="UP000682928"/>
    </source>
</evidence>